<keyword evidence="3" id="KW-1185">Reference proteome</keyword>
<comment type="caution">
    <text evidence="2">The sequence shown here is derived from an EMBL/GenBank/DDBJ whole genome shotgun (WGS) entry which is preliminary data.</text>
</comment>
<dbReference type="STRING" id="1050202.GCA_000384035_03224"/>
<evidence type="ECO:0000313" key="2">
    <source>
        <dbReference type="EMBL" id="PRW63579.1"/>
    </source>
</evidence>
<accession>A0A2T0GWU0</accession>
<dbReference type="Proteomes" id="UP000239352">
    <property type="component" value="Unassembled WGS sequence"/>
</dbReference>
<sequence>MESDSDPNPLTAGTRALARPGRTTTETRTVPWERFCDPEQPYLADNVRHWQRRAGFEHHRAGTVLVAFRACWLMLCATIPEYHLGTDFPSARGTRAVVTPDGFLHGLLPGPAVRTGTDEDRAVRWWTEVSALVTPLTRGLAGIGGPPADSDQYWGNAVGLIGEVLRRADRDGIGGDTLASALTLRAATGREDLVRVTATPEGLWTRRRTCCQMWRSGTGYCTECVLHDSPARG</sequence>
<reference evidence="2 3" key="1">
    <citation type="submission" date="2018-03" db="EMBL/GenBank/DDBJ databases">
        <title>Actinopolyspora mortivallis from Sahara, screening for active biomolecules.</title>
        <authorList>
            <person name="Selama O."/>
            <person name="Wellington E.M.H."/>
            <person name="Hacene H."/>
        </authorList>
    </citation>
    <scope>NUCLEOTIDE SEQUENCE [LARGE SCALE GENOMIC DNA]</scope>
    <source>
        <strain evidence="2 3">M5A</strain>
    </source>
</reference>
<dbReference type="InParanoid" id="A0A2T0GWU0"/>
<evidence type="ECO:0000256" key="1">
    <source>
        <dbReference type="SAM" id="MobiDB-lite"/>
    </source>
</evidence>
<dbReference type="AlphaFoldDB" id="A0A2T0GWU0"/>
<organism evidence="2 3">
    <name type="scientific">Actinopolyspora mortivallis</name>
    <dbReference type="NCBI Taxonomy" id="33906"/>
    <lineage>
        <taxon>Bacteria</taxon>
        <taxon>Bacillati</taxon>
        <taxon>Actinomycetota</taxon>
        <taxon>Actinomycetes</taxon>
        <taxon>Actinopolysporales</taxon>
        <taxon>Actinopolysporaceae</taxon>
        <taxon>Actinopolyspora</taxon>
    </lineage>
</organism>
<dbReference type="EMBL" id="PVSR01000012">
    <property type="protein sequence ID" value="PRW63579.1"/>
    <property type="molecule type" value="Genomic_DNA"/>
</dbReference>
<evidence type="ECO:0008006" key="4">
    <source>
        <dbReference type="Google" id="ProtNLM"/>
    </source>
</evidence>
<dbReference type="RefSeq" id="WP_106113606.1">
    <property type="nucleotide sequence ID" value="NZ_PVSR01000012.1"/>
</dbReference>
<protein>
    <recommendedName>
        <fullName evidence="4">Ferric siderophore reductase C-terminal domain-containing protein</fullName>
    </recommendedName>
</protein>
<evidence type="ECO:0000313" key="3">
    <source>
        <dbReference type="Proteomes" id="UP000239352"/>
    </source>
</evidence>
<feature type="region of interest" description="Disordered" evidence="1">
    <location>
        <begin position="1"/>
        <end position="26"/>
    </location>
</feature>
<proteinExistence type="predicted"/>
<name>A0A2T0GWU0_ACTMO</name>
<gene>
    <name evidence="2" type="ORF">CEP50_09675</name>
</gene>